<reference evidence="1 2" key="1">
    <citation type="journal article" date="2013" name="Curr. Biol.">
        <title>The Genome of the Foraminiferan Reticulomyxa filosa.</title>
        <authorList>
            <person name="Glockner G."/>
            <person name="Hulsmann N."/>
            <person name="Schleicher M."/>
            <person name="Noegel A.A."/>
            <person name="Eichinger L."/>
            <person name="Gallinger C."/>
            <person name="Pawlowski J."/>
            <person name="Sierra R."/>
            <person name="Euteneuer U."/>
            <person name="Pillet L."/>
            <person name="Moustafa A."/>
            <person name="Platzer M."/>
            <person name="Groth M."/>
            <person name="Szafranski K."/>
            <person name="Schliwa M."/>
        </authorList>
    </citation>
    <scope>NUCLEOTIDE SEQUENCE [LARGE SCALE GENOMIC DNA]</scope>
</reference>
<protein>
    <submittedName>
        <fullName evidence="1">Uncharacterized protein</fullName>
    </submittedName>
</protein>
<evidence type="ECO:0000313" key="2">
    <source>
        <dbReference type="Proteomes" id="UP000023152"/>
    </source>
</evidence>
<sequence>MTMTSCITQLLMSDDDDKFLDALLQDLQVYNICVNLLAFPILYEILYIIHSLSEPSDNTLPCGQDFEHAIESSVNDPFGVIDARENKDPIGIADAIAVGGARRSRISNAGISAARSSVIAMNKDKDKDKDKDKEKQGGTSILQQRMETQMCALCGYIVWVNWCDMAQFHGYYKCIGFRNDHFAFVHKRDDRAQLIADQKGFWYLIYDDTIMYKSSGSFYPSH</sequence>
<dbReference type="Proteomes" id="UP000023152">
    <property type="component" value="Unassembled WGS sequence"/>
</dbReference>
<name>X6MBW2_RETFI</name>
<dbReference type="EMBL" id="ASPP01022693">
    <property type="protein sequence ID" value="ETO11166.1"/>
    <property type="molecule type" value="Genomic_DNA"/>
</dbReference>
<comment type="caution">
    <text evidence="1">The sequence shown here is derived from an EMBL/GenBank/DDBJ whole genome shotgun (WGS) entry which is preliminary data.</text>
</comment>
<proteinExistence type="predicted"/>
<organism evidence="1 2">
    <name type="scientific">Reticulomyxa filosa</name>
    <dbReference type="NCBI Taxonomy" id="46433"/>
    <lineage>
        <taxon>Eukaryota</taxon>
        <taxon>Sar</taxon>
        <taxon>Rhizaria</taxon>
        <taxon>Retaria</taxon>
        <taxon>Foraminifera</taxon>
        <taxon>Monothalamids</taxon>
        <taxon>Reticulomyxidae</taxon>
        <taxon>Reticulomyxa</taxon>
    </lineage>
</organism>
<keyword evidence="2" id="KW-1185">Reference proteome</keyword>
<feature type="non-terminal residue" evidence="1">
    <location>
        <position position="222"/>
    </location>
</feature>
<evidence type="ECO:0000313" key="1">
    <source>
        <dbReference type="EMBL" id="ETO11166.1"/>
    </source>
</evidence>
<accession>X6MBW2</accession>
<dbReference type="AlphaFoldDB" id="X6MBW2"/>
<gene>
    <name evidence="1" type="ORF">RFI_26210</name>
</gene>